<feature type="domain" description="Zn(2)-C6 fungal-type" evidence="8">
    <location>
        <begin position="29"/>
        <end position="65"/>
    </location>
</feature>
<keyword evidence="3" id="KW-0805">Transcription regulation</keyword>
<evidence type="ECO:0000313" key="9">
    <source>
        <dbReference type="EMBL" id="KAJ3980295.1"/>
    </source>
</evidence>
<evidence type="ECO:0000256" key="7">
    <source>
        <dbReference type="SAM" id="MobiDB-lite"/>
    </source>
</evidence>
<dbReference type="GO" id="GO:0003677">
    <property type="term" value="F:DNA binding"/>
    <property type="evidence" value="ECO:0007669"/>
    <property type="project" value="InterPro"/>
</dbReference>
<dbReference type="GO" id="GO:0000981">
    <property type="term" value="F:DNA-binding transcription factor activity, RNA polymerase II-specific"/>
    <property type="evidence" value="ECO:0007669"/>
    <property type="project" value="InterPro"/>
</dbReference>
<evidence type="ECO:0000256" key="2">
    <source>
        <dbReference type="ARBA" id="ARBA00022723"/>
    </source>
</evidence>
<evidence type="ECO:0000313" key="10">
    <source>
        <dbReference type="Proteomes" id="UP001163850"/>
    </source>
</evidence>
<dbReference type="GO" id="GO:0006351">
    <property type="term" value="P:DNA-templated transcription"/>
    <property type="evidence" value="ECO:0007669"/>
    <property type="project" value="InterPro"/>
</dbReference>
<dbReference type="InterPro" id="IPR001138">
    <property type="entry name" value="Zn2Cys6_DnaBD"/>
</dbReference>
<organism evidence="9 10">
    <name type="scientific">Lentinula detonsa</name>
    <dbReference type="NCBI Taxonomy" id="2804962"/>
    <lineage>
        <taxon>Eukaryota</taxon>
        <taxon>Fungi</taxon>
        <taxon>Dikarya</taxon>
        <taxon>Basidiomycota</taxon>
        <taxon>Agaricomycotina</taxon>
        <taxon>Agaricomycetes</taxon>
        <taxon>Agaricomycetidae</taxon>
        <taxon>Agaricales</taxon>
        <taxon>Marasmiineae</taxon>
        <taxon>Omphalotaceae</taxon>
        <taxon>Lentinula</taxon>
    </lineage>
</organism>
<dbReference type="PANTHER" id="PTHR47338:SF29">
    <property type="entry name" value="ZN(2)-C6 FUNGAL-TYPE DOMAIN-CONTAINING PROTEIN"/>
    <property type="match status" value="1"/>
</dbReference>
<keyword evidence="5" id="KW-0539">Nucleus</keyword>
<dbReference type="SUPFAM" id="SSF57701">
    <property type="entry name" value="Zn2/Cys6 DNA-binding domain"/>
    <property type="match status" value="1"/>
</dbReference>
<dbReference type="CDD" id="cd00067">
    <property type="entry name" value="GAL4"/>
    <property type="match status" value="1"/>
</dbReference>
<dbReference type="PANTHER" id="PTHR47338">
    <property type="entry name" value="ZN(II)2CYS6 TRANSCRIPTION FACTOR (EUROFUNG)-RELATED"/>
    <property type="match status" value="1"/>
</dbReference>
<dbReference type="CDD" id="cd12148">
    <property type="entry name" value="fungal_TF_MHR"/>
    <property type="match status" value="1"/>
</dbReference>
<dbReference type="Proteomes" id="UP001163850">
    <property type="component" value="Unassembled WGS sequence"/>
</dbReference>
<dbReference type="AlphaFoldDB" id="A0AA38PRA1"/>
<protein>
    <submittedName>
        <fullName evidence="9">Zn(2)-Cys(6) binuclear cluster domain-containing protein</fullName>
    </submittedName>
</protein>
<dbReference type="InterPro" id="IPR007219">
    <property type="entry name" value="XnlR_reg_dom"/>
</dbReference>
<evidence type="ECO:0000256" key="5">
    <source>
        <dbReference type="ARBA" id="ARBA00023242"/>
    </source>
</evidence>
<reference evidence="9" key="1">
    <citation type="submission" date="2022-08" db="EMBL/GenBank/DDBJ databases">
        <authorList>
            <consortium name="DOE Joint Genome Institute"/>
            <person name="Min B."/>
            <person name="Riley R."/>
            <person name="Sierra-Patev S."/>
            <person name="Naranjo-Ortiz M."/>
            <person name="Looney B."/>
            <person name="Konkel Z."/>
            <person name="Slot J.C."/>
            <person name="Sakamoto Y."/>
            <person name="Steenwyk J.L."/>
            <person name="Rokas A."/>
            <person name="Carro J."/>
            <person name="Camarero S."/>
            <person name="Ferreira P."/>
            <person name="Molpeceres G."/>
            <person name="Ruiz-Duenas F.J."/>
            <person name="Serrano A."/>
            <person name="Henrissat B."/>
            <person name="Drula E."/>
            <person name="Hughes K.W."/>
            <person name="Mata J.L."/>
            <person name="Ishikawa N.K."/>
            <person name="Vargas-Isla R."/>
            <person name="Ushijima S."/>
            <person name="Smith C.A."/>
            <person name="Ahrendt S."/>
            <person name="Andreopoulos W."/>
            <person name="He G."/>
            <person name="Labutti K."/>
            <person name="Lipzen A."/>
            <person name="Ng V."/>
            <person name="Sandor L."/>
            <person name="Barry K."/>
            <person name="Martinez A.T."/>
            <person name="Xiao Y."/>
            <person name="Gibbons J.G."/>
            <person name="Terashima K."/>
            <person name="Hibbett D.S."/>
            <person name="Grigoriev I.V."/>
        </authorList>
    </citation>
    <scope>NUCLEOTIDE SEQUENCE</scope>
    <source>
        <strain evidence="9">TFB7829</strain>
    </source>
</reference>
<dbReference type="Pfam" id="PF00172">
    <property type="entry name" value="Zn_clus"/>
    <property type="match status" value="1"/>
</dbReference>
<dbReference type="PROSITE" id="PS50048">
    <property type="entry name" value="ZN2_CY6_FUNGAL_2"/>
    <property type="match status" value="1"/>
</dbReference>
<feature type="region of interest" description="Disordered" evidence="7">
    <location>
        <begin position="1"/>
        <end position="36"/>
    </location>
</feature>
<evidence type="ECO:0000256" key="4">
    <source>
        <dbReference type="ARBA" id="ARBA00023163"/>
    </source>
</evidence>
<keyword evidence="4" id="KW-0804">Transcription</keyword>
<evidence type="ECO:0000259" key="8">
    <source>
        <dbReference type="PROSITE" id="PS50048"/>
    </source>
</evidence>
<comment type="caution">
    <text evidence="9">The sequence shown here is derived from an EMBL/GenBank/DDBJ whole genome shotgun (WGS) entry which is preliminary data.</text>
</comment>
<dbReference type="GO" id="GO:0008270">
    <property type="term" value="F:zinc ion binding"/>
    <property type="evidence" value="ECO:0007669"/>
    <property type="project" value="InterPro"/>
</dbReference>
<comment type="subcellular location">
    <subcellularLocation>
        <location evidence="1">Nucleus</location>
    </subcellularLocation>
</comment>
<feature type="compositionally biased region" description="Polar residues" evidence="7">
    <location>
        <begin position="1"/>
        <end position="15"/>
    </location>
</feature>
<evidence type="ECO:0000256" key="3">
    <source>
        <dbReference type="ARBA" id="ARBA00023015"/>
    </source>
</evidence>
<proteinExistence type="predicted"/>
<keyword evidence="6" id="KW-0175">Coiled coil</keyword>
<name>A0AA38PRA1_9AGAR</name>
<sequence length="578" mass="64016">MSSVSGANNEQSGSRYSKPRGPYTARGQSCSNRRRRKIKCDGKRPVCSQCLRSPGSSAEHMVCEYASANRSEIHALEANIRVLQNRIRELEVVQEADDAGVKLHQPYAELPTPAHPSDNEPYAEALSGQLAQTVDETMYQPLLEIFLRYARELGFFLHIPRFRESLLLPRGSLGRPSEGLLRTMFLVGFHLSGLNEAQQQEQALLSRALVDAASILSSSHRDRVVQAIQAEVLLAGYFFCTGRILEGKYHLHAALSITIAAKLHKLRSQNADPGFPELASSAIFGDISQLDFPLDQIAEGERINAFWTTFTMSNCWAVAADSPQNFIVESFGPTVDTPWPLDMVAYEQGLLPFNLLGRETVTRFLERRSSFTIGENSLIAMYAKSSILLVRAAGLSAIHRTDMWQQRAEVFAVEFAALDDLLSSFNSSLIPLSQIDSSSEDFSFAFATHLTTKVAIITLHSKLRENSAESSEKALSAAEACADSIAGSISSESPTLANPLLSALWMTVGQVLIEEIRRDGAERRFRESIGIPPRADILNTKLQQVLTVMRYTPAHSPLNDYMFSQLQELYRGTDQAPR</sequence>
<dbReference type="InterPro" id="IPR036864">
    <property type="entry name" value="Zn2-C6_fun-type_DNA-bd_sf"/>
</dbReference>
<feature type="coiled-coil region" evidence="6">
    <location>
        <begin position="66"/>
        <end position="93"/>
    </location>
</feature>
<dbReference type="Pfam" id="PF04082">
    <property type="entry name" value="Fungal_trans"/>
    <property type="match status" value="1"/>
</dbReference>
<gene>
    <name evidence="9" type="ORF">F5890DRAFT_1557821</name>
</gene>
<accession>A0AA38PRA1</accession>
<keyword evidence="2" id="KW-0479">Metal-binding</keyword>
<evidence type="ECO:0000256" key="1">
    <source>
        <dbReference type="ARBA" id="ARBA00004123"/>
    </source>
</evidence>
<dbReference type="GO" id="GO:0005634">
    <property type="term" value="C:nucleus"/>
    <property type="evidence" value="ECO:0007669"/>
    <property type="project" value="UniProtKB-SubCell"/>
</dbReference>
<dbReference type="Gene3D" id="4.10.240.10">
    <property type="entry name" value="Zn(2)-C6 fungal-type DNA-binding domain"/>
    <property type="match status" value="1"/>
</dbReference>
<dbReference type="EMBL" id="MU802203">
    <property type="protein sequence ID" value="KAJ3980295.1"/>
    <property type="molecule type" value="Genomic_DNA"/>
</dbReference>
<evidence type="ECO:0000256" key="6">
    <source>
        <dbReference type="SAM" id="Coils"/>
    </source>
</evidence>
<dbReference type="InterPro" id="IPR050815">
    <property type="entry name" value="TF_fung"/>
</dbReference>